<feature type="region of interest" description="Disordered" evidence="1">
    <location>
        <begin position="258"/>
        <end position="281"/>
    </location>
</feature>
<name>A0ABX8CWM0_9NOCA</name>
<reference evidence="2 3" key="1">
    <citation type="submission" date="2021-04" db="EMBL/GenBank/DDBJ databases">
        <title>Nocardia tengchongensis.</title>
        <authorList>
            <person name="Zhuang k."/>
            <person name="Ran Y."/>
            <person name="Li W."/>
        </authorList>
    </citation>
    <scope>NUCLEOTIDE SEQUENCE [LARGE SCALE GENOMIC DNA]</scope>
    <source>
        <strain evidence="2 3">CFH S0057</strain>
    </source>
</reference>
<evidence type="ECO:0000256" key="1">
    <source>
        <dbReference type="SAM" id="MobiDB-lite"/>
    </source>
</evidence>
<dbReference type="SUPFAM" id="SSF54631">
    <property type="entry name" value="CBS-domain pair"/>
    <property type="match status" value="1"/>
</dbReference>
<evidence type="ECO:0000313" key="2">
    <source>
        <dbReference type="EMBL" id="QVI24291.1"/>
    </source>
</evidence>
<protein>
    <recommendedName>
        <fullName evidence="4">CBS domain-containing protein</fullName>
    </recommendedName>
</protein>
<dbReference type="EMBL" id="CP074371">
    <property type="protein sequence ID" value="QVI24291.1"/>
    <property type="molecule type" value="Genomic_DNA"/>
</dbReference>
<organism evidence="2 3">
    <name type="scientific">Nocardia tengchongensis</name>
    <dbReference type="NCBI Taxonomy" id="2055889"/>
    <lineage>
        <taxon>Bacteria</taxon>
        <taxon>Bacillati</taxon>
        <taxon>Actinomycetota</taxon>
        <taxon>Actinomycetes</taxon>
        <taxon>Mycobacteriales</taxon>
        <taxon>Nocardiaceae</taxon>
        <taxon>Nocardia</taxon>
    </lineage>
</organism>
<dbReference type="InterPro" id="IPR046342">
    <property type="entry name" value="CBS_dom_sf"/>
</dbReference>
<dbReference type="Proteomes" id="UP000683310">
    <property type="component" value="Chromosome"/>
</dbReference>
<feature type="region of interest" description="Disordered" evidence="1">
    <location>
        <begin position="1"/>
        <end position="22"/>
    </location>
</feature>
<proteinExistence type="predicted"/>
<sequence length="514" mass="56299">MTEDTNQGHEPRAWLIRGGSHGERETQALTEGLAIVGWEEMGDLKAYSTWPELISALQLAYPEVGRAVIGNWAGQLWKFDTDIQAGDHIVMPLKTSPGRVAIGRVSGPYEYRVEKPAELRHVRKVDWIRRDIAWESIRPDLRASLGSLLTVCGLVRHDAARRIAHLAEDGVDPGYAGEAEVTSASELLDDAASREAGALRTLTIRNLLEHWGAERRTAAAVSTIKSDLAGKGLTTRPPFTEGDLSAVVALVPLGTEPDAESTLGYGTTEVEDVSEPEPMSRRLGSLPARLVGISSEVGLTYAKTLMVQRGFSQLAVIDADGTYHGAVTWESIGRAHMAFENPSLSNAVVRAPVVDHDALLLDQVSVIYDNGFVFVRDADRVHVTGILTASDLTAQFGTLARPFVLIEEAENRLRCAVDIFGIEELRPALPGNMRRRVNGPVDLTFGSYKHIFADPDRWAKLGWNLDQGQFLDLLETVRKIRNELMHFAPDPLSDEKFAAVNGLLQLLRTAAPNL</sequence>
<accession>A0ABX8CWM0</accession>
<dbReference type="Gene3D" id="3.10.580.10">
    <property type="entry name" value="CBS-domain"/>
    <property type="match status" value="1"/>
</dbReference>
<feature type="compositionally biased region" description="Basic and acidic residues" evidence="1">
    <location>
        <begin position="1"/>
        <end position="12"/>
    </location>
</feature>
<evidence type="ECO:0000313" key="3">
    <source>
        <dbReference type="Proteomes" id="UP000683310"/>
    </source>
</evidence>
<gene>
    <name evidence="2" type="ORF">KHQ06_16880</name>
</gene>
<keyword evidence="3" id="KW-1185">Reference proteome</keyword>
<evidence type="ECO:0008006" key="4">
    <source>
        <dbReference type="Google" id="ProtNLM"/>
    </source>
</evidence>